<sequence length="127" mass="14417">MALNEKLHKDDGAEKVDAKNYRSLVGCLIYLTNTRLDIVFAVSYVSRFMHELSKNHHTAAKRILHYLQGTRKLGIKYAKEADNKLIGYIDNSKSEKSLDGDDALFRCCVGKFGFGDCDAVSQREKER</sequence>
<dbReference type="Proteomes" id="UP001652623">
    <property type="component" value="Chromosome 2"/>
</dbReference>
<name>A0ABM4A2Q7_ZIZJJ</name>
<keyword evidence="1" id="KW-1185">Reference proteome</keyword>
<gene>
    <name evidence="2" type="primary">LOC132800769</name>
</gene>
<organism evidence="1 2">
    <name type="scientific">Ziziphus jujuba</name>
    <name type="common">Chinese jujube</name>
    <name type="synonym">Ziziphus sativa</name>
    <dbReference type="NCBI Taxonomy" id="326968"/>
    <lineage>
        <taxon>Eukaryota</taxon>
        <taxon>Viridiplantae</taxon>
        <taxon>Streptophyta</taxon>
        <taxon>Embryophyta</taxon>
        <taxon>Tracheophyta</taxon>
        <taxon>Spermatophyta</taxon>
        <taxon>Magnoliopsida</taxon>
        <taxon>eudicotyledons</taxon>
        <taxon>Gunneridae</taxon>
        <taxon>Pentapetalae</taxon>
        <taxon>rosids</taxon>
        <taxon>fabids</taxon>
        <taxon>Rosales</taxon>
        <taxon>Rhamnaceae</taxon>
        <taxon>Paliureae</taxon>
        <taxon>Ziziphus</taxon>
    </lineage>
</organism>
<accession>A0ABM4A2Q7</accession>
<evidence type="ECO:0000313" key="1">
    <source>
        <dbReference type="Proteomes" id="UP001652623"/>
    </source>
</evidence>
<dbReference type="RefSeq" id="XP_060671024.1">
    <property type="nucleotide sequence ID" value="XM_060815041.1"/>
</dbReference>
<evidence type="ECO:0000313" key="2">
    <source>
        <dbReference type="RefSeq" id="XP_060671024.1"/>
    </source>
</evidence>
<dbReference type="GeneID" id="132800769"/>
<dbReference type="PANTHER" id="PTHR11439">
    <property type="entry name" value="GAG-POL-RELATED RETROTRANSPOSON"/>
    <property type="match status" value="1"/>
</dbReference>
<protein>
    <submittedName>
        <fullName evidence="2">Secreted RxLR effector protein 161-like</fullName>
    </submittedName>
</protein>
<proteinExistence type="predicted"/>
<dbReference type="PANTHER" id="PTHR11439:SF483">
    <property type="entry name" value="PEPTIDE SYNTHASE GLIP-LIKE, PUTATIVE (AFU_ORTHOLOGUE AFUA_3G12920)-RELATED"/>
    <property type="match status" value="1"/>
</dbReference>
<reference evidence="2" key="2">
    <citation type="submission" date="2025-08" db="UniProtKB">
        <authorList>
            <consortium name="RefSeq"/>
        </authorList>
    </citation>
    <scope>IDENTIFICATION</scope>
    <source>
        <tissue evidence="2">Seedling</tissue>
    </source>
</reference>
<reference evidence="1" key="1">
    <citation type="submission" date="2025-05" db="UniProtKB">
        <authorList>
            <consortium name="RefSeq"/>
        </authorList>
    </citation>
    <scope>NUCLEOTIDE SEQUENCE [LARGE SCALE GENOMIC DNA]</scope>
</reference>